<sequence length="483" mass="54681">MMDYLSAGDTLRASEAKGLLQRHSSHLGMAQRHLDAILIIGGALVMGRFYSTAIGLEWQVLYGCLGWILYRAGAGTSNFYGSWRVHTLARELSRVGMLWGLVIALVVTLALFAFGRYHHINGFLLPWGVAVGLGMLFYRSALRVCLHRLREMGFNIRRVAVVGCGTMADRLIRDFEAAPWMGFRVAGQFVTRHTLQRESDSPSERLARLREVQEVIDYARSGKIDRLYITWGMNREPDIRKLIEALSDSTVSLYLVPDLLVADLMYSRIEPVNGVLTVSIYDTPAQGPSGSLKRIEDIVVGALILSLIAIPMLVIALAVKLTSKGPVFFKQKRYGLDGRSIEVYKFRSMKVMENGDKVVQAKRGDDRITPVGAFLRRTSLDELPQFINVLQGRMSIVGPRPHAVSHNEEYRGLIRGYMLRHKVKPGITGWAQINGWRGETDTLEKMQKRVEFDHEYIRQWSLLFDLRIIFLTIFKGFINKNAY</sequence>
<dbReference type="PANTHER" id="PTHR30576">
    <property type="entry name" value="COLANIC BIOSYNTHESIS UDP-GLUCOSE LIPID CARRIER TRANSFERASE"/>
    <property type="match status" value="1"/>
</dbReference>
<dbReference type="PANTHER" id="PTHR30576:SF21">
    <property type="entry name" value="UDP-GLUCOSE:UNDECAPRENYL-PHOSPHATE GLUCOSE-1-PHOSPHATE TRANSFERASE"/>
    <property type="match status" value="1"/>
</dbReference>
<protein>
    <submittedName>
        <fullName evidence="9">Putative colanic acid biosynthesis UDP-glucose lipid carrier transferase</fullName>
    </submittedName>
</protein>
<comment type="subcellular location">
    <subcellularLocation>
        <location evidence="1">Membrane</location>
        <topology evidence="1">Multi-pass membrane protein</topology>
    </subcellularLocation>
</comment>
<proteinExistence type="inferred from homology"/>
<dbReference type="GO" id="GO:0089702">
    <property type="term" value="F:undecaprenyl-phosphate glucose phosphotransferase activity"/>
    <property type="evidence" value="ECO:0007669"/>
    <property type="project" value="TreeGrafter"/>
</dbReference>
<evidence type="ECO:0000259" key="8">
    <source>
        <dbReference type="Pfam" id="PF02397"/>
    </source>
</evidence>
<dbReference type="InterPro" id="IPR017475">
    <property type="entry name" value="EPS_sugar_tfrase"/>
</dbReference>
<evidence type="ECO:0000256" key="7">
    <source>
        <dbReference type="SAM" id="Phobius"/>
    </source>
</evidence>
<feature type="domain" description="Bacterial sugar transferase" evidence="8">
    <location>
        <begin position="293"/>
        <end position="475"/>
    </location>
</feature>
<comment type="similarity">
    <text evidence="2">Belongs to the bacterial sugar transferase family.</text>
</comment>
<feature type="transmembrane region" description="Helical" evidence="7">
    <location>
        <begin position="120"/>
        <end position="138"/>
    </location>
</feature>
<feature type="transmembrane region" description="Helical" evidence="7">
    <location>
        <begin position="95"/>
        <end position="114"/>
    </location>
</feature>
<dbReference type="AlphaFoldDB" id="A0A7W5ERK6"/>
<dbReference type="GO" id="GO:0009242">
    <property type="term" value="P:colanic acid biosynthetic process"/>
    <property type="evidence" value="ECO:0007669"/>
    <property type="project" value="TreeGrafter"/>
</dbReference>
<dbReference type="Pfam" id="PF02397">
    <property type="entry name" value="Bac_transf"/>
    <property type="match status" value="1"/>
</dbReference>
<evidence type="ECO:0000256" key="1">
    <source>
        <dbReference type="ARBA" id="ARBA00004141"/>
    </source>
</evidence>
<dbReference type="GO" id="GO:0016020">
    <property type="term" value="C:membrane"/>
    <property type="evidence" value="ECO:0007669"/>
    <property type="project" value="UniProtKB-SubCell"/>
</dbReference>
<evidence type="ECO:0000256" key="4">
    <source>
        <dbReference type="ARBA" id="ARBA00022692"/>
    </source>
</evidence>
<reference evidence="9 10" key="1">
    <citation type="submission" date="2020-08" db="EMBL/GenBank/DDBJ databases">
        <title>Genomic Encyclopedia of Type Strains, Phase III (KMG-III): the genomes of soil and plant-associated and newly described type strains.</title>
        <authorList>
            <person name="Whitman W."/>
        </authorList>
    </citation>
    <scope>NUCLEOTIDE SEQUENCE [LARGE SCALE GENOMIC DNA]</scope>
    <source>
        <strain evidence="9 10">CECT 7744</strain>
    </source>
</reference>
<gene>
    <name evidence="9" type="ORF">FHR97_000577</name>
</gene>
<dbReference type="NCBIfam" id="TIGR03023">
    <property type="entry name" value="WcaJ_sugtrans"/>
    <property type="match status" value="1"/>
</dbReference>
<evidence type="ECO:0000313" key="9">
    <source>
        <dbReference type="EMBL" id="MBB3229762.1"/>
    </source>
</evidence>
<dbReference type="NCBIfam" id="TIGR03025">
    <property type="entry name" value="EPS_sugtrans"/>
    <property type="match status" value="1"/>
</dbReference>
<name>A0A7W5ERK6_9GAMM</name>
<keyword evidence="3 9" id="KW-0808">Transferase</keyword>
<keyword evidence="10" id="KW-1185">Reference proteome</keyword>
<evidence type="ECO:0000256" key="5">
    <source>
        <dbReference type="ARBA" id="ARBA00022989"/>
    </source>
</evidence>
<comment type="caution">
    <text evidence="9">The sequence shown here is derived from an EMBL/GenBank/DDBJ whole genome shotgun (WGS) entry which is preliminary data.</text>
</comment>
<dbReference type="InterPro" id="IPR017473">
    <property type="entry name" value="Undecaprenyl-P_gluc_Ptfrase"/>
</dbReference>
<keyword evidence="4 7" id="KW-0812">Transmembrane</keyword>
<dbReference type="Pfam" id="PF13727">
    <property type="entry name" value="CoA_binding_3"/>
    <property type="match status" value="1"/>
</dbReference>
<dbReference type="EMBL" id="JACHXR010000001">
    <property type="protein sequence ID" value="MBB3229762.1"/>
    <property type="molecule type" value="Genomic_DNA"/>
</dbReference>
<keyword evidence="5 7" id="KW-1133">Transmembrane helix</keyword>
<feature type="transmembrane region" description="Helical" evidence="7">
    <location>
        <begin position="60"/>
        <end position="83"/>
    </location>
</feature>
<dbReference type="Proteomes" id="UP000518892">
    <property type="component" value="Unassembled WGS sequence"/>
</dbReference>
<accession>A0A7W5ERK6</accession>
<evidence type="ECO:0000256" key="6">
    <source>
        <dbReference type="ARBA" id="ARBA00023136"/>
    </source>
</evidence>
<dbReference type="InterPro" id="IPR003362">
    <property type="entry name" value="Bact_transf"/>
</dbReference>
<dbReference type="RefSeq" id="WP_281380444.1">
    <property type="nucleotide sequence ID" value="NZ_JACHXR010000001.1"/>
</dbReference>
<organism evidence="9 10">
    <name type="scientific">Halomonas stenophila</name>
    <dbReference type="NCBI Taxonomy" id="795312"/>
    <lineage>
        <taxon>Bacteria</taxon>
        <taxon>Pseudomonadati</taxon>
        <taxon>Pseudomonadota</taxon>
        <taxon>Gammaproteobacteria</taxon>
        <taxon>Oceanospirillales</taxon>
        <taxon>Halomonadaceae</taxon>
        <taxon>Halomonas</taxon>
    </lineage>
</organism>
<evidence type="ECO:0000313" key="10">
    <source>
        <dbReference type="Proteomes" id="UP000518892"/>
    </source>
</evidence>
<evidence type="ECO:0000256" key="3">
    <source>
        <dbReference type="ARBA" id="ARBA00022679"/>
    </source>
</evidence>
<dbReference type="Gene3D" id="3.40.50.720">
    <property type="entry name" value="NAD(P)-binding Rossmann-like Domain"/>
    <property type="match status" value="1"/>
</dbReference>
<evidence type="ECO:0000256" key="2">
    <source>
        <dbReference type="ARBA" id="ARBA00006464"/>
    </source>
</evidence>
<keyword evidence="6 7" id="KW-0472">Membrane</keyword>
<feature type="transmembrane region" description="Helical" evidence="7">
    <location>
        <begin position="298"/>
        <end position="319"/>
    </location>
</feature>